<feature type="repeat" description="PPR" evidence="3">
    <location>
        <begin position="369"/>
        <end position="404"/>
    </location>
</feature>
<name>A0A5J9WCZ4_9POAL</name>
<feature type="non-terminal residue" evidence="4">
    <location>
        <position position="1"/>
    </location>
</feature>
<dbReference type="PANTHER" id="PTHR47926:SF436">
    <property type="entry name" value="PENTATRICOPEPTIDE REPEAT-CONTAINING PROTEIN ELI1, CHLOROPLASTIC-LIKE ISOFORM X2"/>
    <property type="match status" value="1"/>
</dbReference>
<dbReference type="Pfam" id="PF01535">
    <property type="entry name" value="PPR"/>
    <property type="match status" value="4"/>
</dbReference>
<keyword evidence="1" id="KW-0677">Repeat</keyword>
<dbReference type="Gramene" id="TVU46048">
    <property type="protein sequence ID" value="TVU46048"/>
    <property type="gene ID" value="EJB05_05566"/>
</dbReference>
<reference evidence="4 5" key="1">
    <citation type="journal article" date="2019" name="Sci. Rep.">
        <title>A high-quality genome of Eragrostis curvula grass provides insights into Poaceae evolution and supports new strategies to enhance forage quality.</title>
        <authorList>
            <person name="Carballo J."/>
            <person name="Santos B.A.C.M."/>
            <person name="Zappacosta D."/>
            <person name="Garbus I."/>
            <person name="Selva J.P."/>
            <person name="Gallo C.A."/>
            <person name="Diaz A."/>
            <person name="Albertini E."/>
            <person name="Caccamo M."/>
            <person name="Echenique V."/>
        </authorList>
    </citation>
    <scope>NUCLEOTIDE SEQUENCE [LARGE SCALE GENOMIC DNA]</scope>
    <source>
        <strain evidence="5">cv. Victoria</strain>
        <tissue evidence="4">Leaf</tissue>
    </source>
</reference>
<protein>
    <recommendedName>
        <fullName evidence="6">Pentacotripeptide-repeat region of PRORP domain-containing protein</fullName>
    </recommendedName>
</protein>
<dbReference type="InterPro" id="IPR002885">
    <property type="entry name" value="PPR_rpt"/>
</dbReference>
<dbReference type="AlphaFoldDB" id="A0A5J9WCZ4"/>
<dbReference type="PROSITE" id="PS51375">
    <property type="entry name" value="PPR"/>
    <property type="match status" value="5"/>
</dbReference>
<dbReference type="Gene3D" id="1.25.40.10">
    <property type="entry name" value="Tetratricopeptide repeat domain"/>
    <property type="match status" value="4"/>
</dbReference>
<dbReference type="PANTHER" id="PTHR47926">
    <property type="entry name" value="PENTATRICOPEPTIDE REPEAT-CONTAINING PROTEIN"/>
    <property type="match status" value="1"/>
</dbReference>
<dbReference type="InterPro" id="IPR046960">
    <property type="entry name" value="PPR_At4g14850-like_plant"/>
</dbReference>
<gene>
    <name evidence="4" type="ORF">EJB05_05566</name>
</gene>
<dbReference type="InterPro" id="IPR011990">
    <property type="entry name" value="TPR-like_helical_dom_sf"/>
</dbReference>
<dbReference type="GO" id="GO:0003723">
    <property type="term" value="F:RNA binding"/>
    <property type="evidence" value="ECO:0007669"/>
    <property type="project" value="InterPro"/>
</dbReference>
<proteinExistence type="predicted"/>
<dbReference type="GO" id="GO:0009451">
    <property type="term" value="P:RNA modification"/>
    <property type="evidence" value="ECO:0007669"/>
    <property type="project" value="InterPro"/>
</dbReference>
<feature type="repeat" description="PPR" evidence="3">
    <location>
        <begin position="199"/>
        <end position="229"/>
    </location>
</feature>
<comment type="caution">
    <text evidence="4">The sequence shown here is derived from an EMBL/GenBank/DDBJ whole genome shotgun (WGS) entry which is preliminary data.</text>
</comment>
<evidence type="ECO:0000256" key="3">
    <source>
        <dbReference type="PROSITE-ProRule" id="PRU00708"/>
    </source>
</evidence>
<dbReference type="FunFam" id="1.25.40.10:FF:000231">
    <property type="entry name" value="Pentatricopeptide repeat-containing protein chloroplastic"/>
    <property type="match status" value="1"/>
</dbReference>
<dbReference type="Pfam" id="PF13041">
    <property type="entry name" value="PPR_2"/>
    <property type="match status" value="2"/>
</dbReference>
<organism evidence="4 5">
    <name type="scientific">Eragrostis curvula</name>
    <name type="common">weeping love grass</name>
    <dbReference type="NCBI Taxonomy" id="38414"/>
    <lineage>
        <taxon>Eukaryota</taxon>
        <taxon>Viridiplantae</taxon>
        <taxon>Streptophyta</taxon>
        <taxon>Embryophyta</taxon>
        <taxon>Tracheophyta</taxon>
        <taxon>Spermatophyta</taxon>
        <taxon>Magnoliopsida</taxon>
        <taxon>Liliopsida</taxon>
        <taxon>Poales</taxon>
        <taxon>Poaceae</taxon>
        <taxon>PACMAD clade</taxon>
        <taxon>Chloridoideae</taxon>
        <taxon>Eragrostideae</taxon>
        <taxon>Eragrostidinae</taxon>
        <taxon>Eragrostis</taxon>
    </lineage>
</organism>
<evidence type="ECO:0000256" key="2">
    <source>
        <dbReference type="ARBA" id="ARBA00022946"/>
    </source>
</evidence>
<evidence type="ECO:0000256" key="1">
    <source>
        <dbReference type="ARBA" id="ARBA00022737"/>
    </source>
</evidence>
<feature type="repeat" description="PPR" evidence="3">
    <location>
        <begin position="230"/>
        <end position="264"/>
    </location>
</feature>
<dbReference type="EMBL" id="RWGY01000004">
    <property type="protein sequence ID" value="TVU46048.1"/>
    <property type="molecule type" value="Genomic_DNA"/>
</dbReference>
<dbReference type="Proteomes" id="UP000324897">
    <property type="component" value="Chromosome 5"/>
</dbReference>
<sequence>MAPLYVRACSSPNQSPTAAPLLPSSASISAFIASDPALTLLHTRCASMAHLRQLHAALVKSGLAKDPIAASRAVAFCAGPGRDVAYAERIVRHHPKPNSFMWNTVIRALSDGAAPEAAVALFVDMLSSPVTPDRRTFPSLFAAYARLGGGRDGTALHGMALKLGVAGDAYVRNATIAMYASRGAADEATALFARCAEFDVVACNSVIVALARAGRVDGARAVFDGMPDRTVATWSAMVSAYARASRCSEVLALFSEMQADGVEPNANVLVSVLGCCASLGALEQGAWVHAYIDRHGVAMNALVVTALVDMYCKCGSIHKAREVFETARSQGLAKLASWNSMMQGLAVHGQWREAVALFSELESYGLNPDNVTFIAVLTAYGHSGMPDEAKAAFASMASEHNVVPGIEHYGCLVDALARAGRLQEAEDVIQAMPMAPDAAVWGALLSGCRLHGDTELGARAAREAVRCDPRDSSAYVLAASVLAREGDAGRGAGVRGQMREAGVGKVPGCSMIEVNGVVHEFLLMRITLISMLKLGKKFHFHTSNMNLSLKQEQDTFDILS</sequence>
<accession>A0A5J9WCZ4</accession>
<evidence type="ECO:0000313" key="4">
    <source>
        <dbReference type="EMBL" id="TVU46048.1"/>
    </source>
</evidence>
<dbReference type="OrthoDB" id="1882346at2759"/>
<dbReference type="NCBIfam" id="TIGR00756">
    <property type="entry name" value="PPR"/>
    <property type="match status" value="5"/>
</dbReference>
<dbReference type="Pfam" id="PF20431">
    <property type="entry name" value="E_motif"/>
    <property type="match status" value="1"/>
</dbReference>
<feature type="repeat" description="PPR" evidence="3">
    <location>
        <begin position="98"/>
        <end position="132"/>
    </location>
</feature>
<dbReference type="InterPro" id="IPR046848">
    <property type="entry name" value="E_motif"/>
</dbReference>
<evidence type="ECO:0008006" key="6">
    <source>
        <dbReference type="Google" id="ProtNLM"/>
    </source>
</evidence>
<dbReference type="FunFam" id="1.25.40.10:FF:001356">
    <property type="entry name" value="Pentatricopeptide repeat-containing protein"/>
    <property type="match status" value="1"/>
</dbReference>
<feature type="repeat" description="PPR" evidence="3">
    <location>
        <begin position="334"/>
        <end position="368"/>
    </location>
</feature>
<keyword evidence="2" id="KW-0809">Transit peptide</keyword>
<dbReference type="FunFam" id="1.25.40.10:FF:000469">
    <property type="entry name" value="Pentatricopeptide repeat-containing protein"/>
    <property type="match status" value="1"/>
</dbReference>
<keyword evidence="5" id="KW-1185">Reference proteome</keyword>
<evidence type="ECO:0000313" key="5">
    <source>
        <dbReference type="Proteomes" id="UP000324897"/>
    </source>
</evidence>